<gene>
    <name evidence="2" type="ORF">AUK04_02315</name>
</gene>
<evidence type="ECO:0000313" key="3">
    <source>
        <dbReference type="Proteomes" id="UP000183758"/>
    </source>
</evidence>
<dbReference type="EMBL" id="MNZM01000054">
    <property type="protein sequence ID" value="OIP84526.1"/>
    <property type="molecule type" value="Genomic_DNA"/>
</dbReference>
<protein>
    <submittedName>
        <fullName evidence="2">Uncharacterized protein</fullName>
    </submittedName>
</protein>
<evidence type="ECO:0000313" key="2">
    <source>
        <dbReference type="EMBL" id="OIP84526.1"/>
    </source>
</evidence>
<organism evidence="2 3">
    <name type="scientific">Candidatus Roizmanbacteria bacterium CG2_30_33_16</name>
    <dbReference type="NCBI Taxonomy" id="1805340"/>
    <lineage>
        <taxon>Bacteria</taxon>
        <taxon>Candidatus Roizmaniibacteriota</taxon>
    </lineage>
</organism>
<dbReference type="Proteomes" id="UP000183758">
    <property type="component" value="Unassembled WGS sequence"/>
</dbReference>
<comment type="caution">
    <text evidence="2">The sequence shown here is derived from an EMBL/GenBank/DDBJ whole genome shotgun (WGS) entry which is preliminary data.</text>
</comment>
<evidence type="ECO:0000256" key="1">
    <source>
        <dbReference type="SAM" id="Phobius"/>
    </source>
</evidence>
<feature type="transmembrane region" description="Helical" evidence="1">
    <location>
        <begin position="76"/>
        <end position="98"/>
    </location>
</feature>
<dbReference type="AlphaFoldDB" id="A0A1J5HWU6"/>
<reference evidence="2 3" key="1">
    <citation type="journal article" date="2016" name="Environ. Microbiol.">
        <title>Genomic resolution of a cold subsurface aquifer community provides metabolic insights for novel microbes adapted to high CO concentrations.</title>
        <authorList>
            <person name="Probst A.J."/>
            <person name="Castelle C.J."/>
            <person name="Singh A."/>
            <person name="Brown C.T."/>
            <person name="Anantharaman K."/>
            <person name="Sharon I."/>
            <person name="Hug L.A."/>
            <person name="Burstein D."/>
            <person name="Emerson J.B."/>
            <person name="Thomas B.C."/>
            <person name="Banfield J.F."/>
        </authorList>
    </citation>
    <scope>NUCLEOTIDE SEQUENCE [LARGE SCALE GENOMIC DNA]</scope>
    <source>
        <strain evidence="2">CG2_30_33_16</strain>
    </source>
</reference>
<name>A0A1J5HWU6_9BACT</name>
<keyword evidence="1" id="KW-1133">Transmembrane helix</keyword>
<proteinExistence type="predicted"/>
<keyword evidence="1" id="KW-0472">Membrane</keyword>
<sequence>MPKKTKKQKIIAAYRNRLQQLQMSQPIEKTNIVSETVIEHKKIIIPKLVNKPVESESSNSDKITTQYFFSDLKKSLLIIVFIITLEFVLYFATINNYLSGLIKF</sequence>
<accession>A0A1J5HWU6</accession>
<keyword evidence="1" id="KW-0812">Transmembrane</keyword>